<sequence length="144" mass="15463">MSLRRLLQGIGVLAVAGLAISTYLTYVYTTDSVAICFGGGGCDTVQHSPYAWIMGIPIPTLGAAAYLLVLGLAAVALRGREPAEWTVLALFGTSLVGLLFSAYLTYLELFVIHAICTWCVVSAVIQVLLFGMAVVLWRRHQQSV</sequence>
<name>A0ABS4JWI6_9FIRM</name>
<evidence type="ECO:0000313" key="12">
    <source>
        <dbReference type="EMBL" id="MBP2019350.1"/>
    </source>
</evidence>
<feature type="transmembrane region" description="Helical" evidence="10">
    <location>
        <begin position="7"/>
        <end position="29"/>
    </location>
</feature>
<dbReference type="EMBL" id="JAGGLG010000026">
    <property type="protein sequence ID" value="MBP2019350.1"/>
    <property type="molecule type" value="Genomic_DNA"/>
</dbReference>
<comment type="subcellular location">
    <subcellularLocation>
        <location evidence="1">Membrane</location>
        <topology evidence="1">Multi-pass membrane protein</topology>
    </subcellularLocation>
</comment>
<feature type="transmembrane region" description="Helical" evidence="10">
    <location>
        <begin position="85"/>
        <end position="104"/>
    </location>
</feature>
<evidence type="ECO:0000256" key="7">
    <source>
        <dbReference type="ARBA" id="ARBA00023136"/>
    </source>
</evidence>
<evidence type="ECO:0000259" key="11">
    <source>
        <dbReference type="SMART" id="SM00756"/>
    </source>
</evidence>
<evidence type="ECO:0000256" key="8">
    <source>
        <dbReference type="ARBA" id="ARBA00023157"/>
    </source>
</evidence>
<evidence type="ECO:0000313" key="13">
    <source>
        <dbReference type="Proteomes" id="UP001519289"/>
    </source>
</evidence>
<keyword evidence="6" id="KW-0560">Oxidoreductase</keyword>
<evidence type="ECO:0000256" key="3">
    <source>
        <dbReference type="ARBA" id="ARBA00022692"/>
    </source>
</evidence>
<organism evidence="12 13">
    <name type="scientific">Symbiobacterium terraclitae</name>
    <dbReference type="NCBI Taxonomy" id="557451"/>
    <lineage>
        <taxon>Bacteria</taxon>
        <taxon>Bacillati</taxon>
        <taxon>Bacillota</taxon>
        <taxon>Clostridia</taxon>
        <taxon>Eubacteriales</taxon>
        <taxon>Symbiobacteriaceae</taxon>
        <taxon>Symbiobacterium</taxon>
    </lineage>
</organism>
<keyword evidence="7 10" id="KW-0472">Membrane</keyword>
<dbReference type="PANTHER" id="PTHR34573:SF1">
    <property type="entry name" value="VITAMIN K EPOXIDE REDUCTASE DOMAIN-CONTAINING PROTEIN"/>
    <property type="match status" value="1"/>
</dbReference>
<dbReference type="InterPro" id="IPR038354">
    <property type="entry name" value="VKOR_sf"/>
</dbReference>
<feature type="transmembrane region" description="Helical" evidence="10">
    <location>
        <begin position="110"/>
        <end position="137"/>
    </location>
</feature>
<accession>A0ABS4JWI6</accession>
<evidence type="ECO:0000256" key="6">
    <source>
        <dbReference type="ARBA" id="ARBA00023002"/>
    </source>
</evidence>
<evidence type="ECO:0000256" key="9">
    <source>
        <dbReference type="ARBA" id="ARBA00023284"/>
    </source>
</evidence>
<gene>
    <name evidence="12" type="ORF">J2Z79_002777</name>
</gene>
<dbReference type="Gene3D" id="1.20.1440.130">
    <property type="entry name" value="VKOR domain"/>
    <property type="match status" value="1"/>
</dbReference>
<evidence type="ECO:0000256" key="2">
    <source>
        <dbReference type="ARBA" id="ARBA00006214"/>
    </source>
</evidence>
<reference evidence="12 13" key="1">
    <citation type="submission" date="2021-03" db="EMBL/GenBank/DDBJ databases">
        <title>Genomic Encyclopedia of Type Strains, Phase IV (KMG-IV): sequencing the most valuable type-strain genomes for metagenomic binning, comparative biology and taxonomic classification.</title>
        <authorList>
            <person name="Goeker M."/>
        </authorList>
    </citation>
    <scope>NUCLEOTIDE SEQUENCE [LARGE SCALE GENOMIC DNA]</scope>
    <source>
        <strain evidence="12 13">DSM 27138</strain>
    </source>
</reference>
<dbReference type="RefSeq" id="WP_209467461.1">
    <property type="nucleotide sequence ID" value="NZ_JAGGLG010000026.1"/>
</dbReference>
<dbReference type="InterPro" id="IPR012932">
    <property type="entry name" value="VKOR"/>
</dbReference>
<keyword evidence="5 10" id="KW-1133">Transmembrane helix</keyword>
<keyword evidence="4" id="KW-0874">Quinone</keyword>
<dbReference type="SMART" id="SM00756">
    <property type="entry name" value="VKc"/>
    <property type="match status" value="1"/>
</dbReference>
<proteinExistence type="inferred from homology"/>
<comment type="similarity">
    <text evidence="2">Belongs to the VKOR family.</text>
</comment>
<evidence type="ECO:0000256" key="10">
    <source>
        <dbReference type="SAM" id="Phobius"/>
    </source>
</evidence>
<dbReference type="PANTHER" id="PTHR34573">
    <property type="entry name" value="VKC DOMAIN-CONTAINING PROTEIN"/>
    <property type="match status" value="1"/>
</dbReference>
<evidence type="ECO:0000256" key="4">
    <source>
        <dbReference type="ARBA" id="ARBA00022719"/>
    </source>
</evidence>
<keyword evidence="13" id="KW-1185">Reference proteome</keyword>
<keyword evidence="8" id="KW-1015">Disulfide bond</keyword>
<dbReference type="InterPro" id="IPR044698">
    <property type="entry name" value="VKOR/LTO1"/>
</dbReference>
<evidence type="ECO:0000256" key="1">
    <source>
        <dbReference type="ARBA" id="ARBA00004141"/>
    </source>
</evidence>
<feature type="domain" description="Vitamin K epoxide reductase" evidence="11">
    <location>
        <begin position="1"/>
        <end position="138"/>
    </location>
</feature>
<keyword evidence="3 10" id="KW-0812">Transmembrane</keyword>
<keyword evidence="9" id="KW-0676">Redox-active center</keyword>
<feature type="transmembrane region" description="Helical" evidence="10">
    <location>
        <begin position="49"/>
        <end position="73"/>
    </location>
</feature>
<dbReference type="CDD" id="cd12916">
    <property type="entry name" value="VKOR_1"/>
    <property type="match status" value="1"/>
</dbReference>
<evidence type="ECO:0000256" key="5">
    <source>
        <dbReference type="ARBA" id="ARBA00022989"/>
    </source>
</evidence>
<protein>
    <submittedName>
        <fullName evidence="12">Membrane protein</fullName>
    </submittedName>
</protein>
<comment type="caution">
    <text evidence="12">The sequence shown here is derived from an EMBL/GenBank/DDBJ whole genome shotgun (WGS) entry which is preliminary data.</text>
</comment>
<dbReference type="Pfam" id="PF07884">
    <property type="entry name" value="VKOR"/>
    <property type="match status" value="1"/>
</dbReference>
<dbReference type="Proteomes" id="UP001519289">
    <property type="component" value="Unassembled WGS sequence"/>
</dbReference>